<evidence type="ECO:0008006" key="6">
    <source>
        <dbReference type="Google" id="ProtNLM"/>
    </source>
</evidence>
<evidence type="ECO:0000256" key="3">
    <source>
        <dbReference type="ARBA" id="ARBA00023237"/>
    </source>
</evidence>
<dbReference type="RefSeq" id="WP_015424776.1">
    <property type="nucleotide sequence ID" value="NC_020449.1"/>
</dbReference>
<keyword evidence="5" id="KW-1185">Reference proteome</keyword>
<dbReference type="STRING" id="459349.CLOAM1046"/>
<dbReference type="InterPro" id="IPR036942">
    <property type="entry name" value="Beta-barrel_TonB_sf"/>
</dbReference>
<dbReference type="GO" id="GO:0009279">
    <property type="term" value="C:cell outer membrane"/>
    <property type="evidence" value="ECO:0007669"/>
    <property type="project" value="UniProtKB-SubCell"/>
</dbReference>
<reference evidence="4 5" key="1">
    <citation type="journal article" date="2008" name="J. Bacteriol.">
        <title>'Candidatus Cloacamonas acidaminovorans': genome sequence reconstruction provides a first glimpse of a new bacterial division.</title>
        <authorList>
            <person name="Pelletier E."/>
            <person name="Kreimeyer A."/>
            <person name="Bocs S."/>
            <person name="Rouy Z."/>
            <person name="Gyapay G."/>
            <person name="Chouari R."/>
            <person name="Riviere D."/>
            <person name="Ganesan A."/>
            <person name="Daegelen P."/>
            <person name="Sghir A."/>
            <person name="Cohen G.N."/>
            <person name="Medigue C."/>
            <person name="Weissenbach J."/>
            <person name="Le Paslier D."/>
        </authorList>
    </citation>
    <scope>NUCLEOTIDE SEQUENCE [LARGE SCALE GENOMIC DNA]</scope>
    <source>
        <strain evidence="5">Evry</strain>
    </source>
</reference>
<dbReference type="KEGG" id="caci:CLOAM1046"/>
<sequence>MKRTLLILTLVLTLTLLFSQTQELPDLTVSGESSFKPFLYKRSLLFSPELNMGDSLPAFVPPGVPLQEKPKPIPAMQHRSYLQFEGNMDFGLNSFISYYPDSFILNALTYTLDMRSPISEMLSVHNNLFLGTELSSHFPLSFRFQNVSSQADDFDNTVLDFNFSHHRPDLTIGNVSFKDISAQLGYNYIYQKNLNKPYKCNYLNVYLASCLEEEILNWKTKFMVKSGDFGIQIAPVYNGDIMDISKPGIHLLVDAYTIVPSLEFLYRYPITGWGVLSLSNVPLLEGNDYLSFLEATPWISFSDAHKLKKTPLNFSAGLEYLYPQKINFSLGRLNINNNLRYEIDSPVLISTDNYRIPTLRYTDVFSNLTTVEAFFKMDKLNMHQGLELELAYLTESDYTRAPYRPLLNLDSRFAYGYGNWYFNLDILQHYFTKDHRGHNLPEAIILNLGAEYHKDNSAAYAQLANLFNRKEWVFSEQPGKGRNLYIGLKHRF</sequence>
<dbReference type="EMBL" id="CU466930">
    <property type="protein sequence ID" value="CAO80918.1"/>
    <property type="molecule type" value="Genomic_DNA"/>
</dbReference>
<dbReference type="Proteomes" id="UP000002019">
    <property type="component" value="Chromosome"/>
</dbReference>
<dbReference type="AlphaFoldDB" id="B0VHU7"/>
<organism evidence="4 5">
    <name type="scientific">Cloacimonas acidaminovorans (strain Evry)</name>
    <dbReference type="NCBI Taxonomy" id="459349"/>
    <lineage>
        <taxon>Bacteria</taxon>
        <taxon>Pseudomonadati</taxon>
        <taxon>Candidatus Cloacimonadota</taxon>
        <taxon>Candidatus Cloacimonadia</taxon>
        <taxon>Candidatus Cloacimonadales</taxon>
        <taxon>Candidatus Cloacimonadaceae</taxon>
        <taxon>Candidatus Cloacimonas</taxon>
    </lineage>
</organism>
<evidence type="ECO:0000313" key="5">
    <source>
        <dbReference type="Proteomes" id="UP000002019"/>
    </source>
</evidence>
<gene>
    <name evidence="4" type="ordered locus">CLOAM1046</name>
</gene>
<keyword evidence="3" id="KW-0998">Cell outer membrane</keyword>
<evidence type="ECO:0000256" key="2">
    <source>
        <dbReference type="ARBA" id="ARBA00023136"/>
    </source>
</evidence>
<proteinExistence type="predicted"/>
<protein>
    <recommendedName>
        <fullName evidence="6">TonB-dependent receptor-like beta-barrel domain-containing protein</fullName>
    </recommendedName>
</protein>
<evidence type="ECO:0000313" key="4">
    <source>
        <dbReference type="EMBL" id="CAO80918.1"/>
    </source>
</evidence>
<keyword evidence="2" id="KW-0472">Membrane</keyword>
<name>B0VHU7_CLOAI</name>
<comment type="subcellular location">
    <subcellularLocation>
        <location evidence="1">Cell outer membrane</location>
    </subcellularLocation>
</comment>
<dbReference type="Gene3D" id="2.40.170.20">
    <property type="entry name" value="TonB-dependent receptor, beta-barrel domain"/>
    <property type="match status" value="1"/>
</dbReference>
<dbReference type="HOGENOM" id="CLU_554020_0_0_0"/>
<accession>B0VHU7</accession>
<evidence type="ECO:0000256" key="1">
    <source>
        <dbReference type="ARBA" id="ARBA00004442"/>
    </source>
</evidence>